<accession>A0A8T2MMQ1</accession>
<dbReference type="PANTHER" id="PTHR46730">
    <property type="entry name" value="POLYCYSTIN-1"/>
    <property type="match status" value="1"/>
</dbReference>
<dbReference type="GO" id="GO:0005261">
    <property type="term" value="F:monoatomic cation channel activity"/>
    <property type="evidence" value="ECO:0007669"/>
    <property type="project" value="TreeGrafter"/>
</dbReference>
<feature type="transmembrane region" description="Helical" evidence="10">
    <location>
        <begin position="1614"/>
        <end position="1632"/>
    </location>
</feature>
<feature type="transmembrane region" description="Helical" evidence="10">
    <location>
        <begin position="960"/>
        <end position="988"/>
    </location>
</feature>
<name>A0A8T2MMQ1_ASTMX</name>
<evidence type="ECO:0000259" key="11">
    <source>
        <dbReference type="PROSITE" id="PS50095"/>
    </source>
</evidence>
<evidence type="ECO:0000259" key="12">
    <source>
        <dbReference type="PROSITE" id="PS50221"/>
    </source>
</evidence>
<dbReference type="SUPFAM" id="SSF49723">
    <property type="entry name" value="Lipase/lipooxygenase domain (PLAT/LH2 domain)"/>
    <property type="match status" value="1"/>
</dbReference>
<evidence type="ECO:0000256" key="4">
    <source>
        <dbReference type="ARBA" id="ARBA00022737"/>
    </source>
</evidence>
<feature type="transmembrane region" description="Helical" evidence="10">
    <location>
        <begin position="1644"/>
        <end position="1668"/>
    </location>
</feature>
<proteinExistence type="inferred from homology"/>
<evidence type="ECO:0000256" key="3">
    <source>
        <dbReference type="ARBA" id="ARBA00022692"/>
    </source>
</evidence>
<evidence type="ECO:0000256" key="5">
    <source>
        <dbReference type="ARBA" id="ARBA00022989"/>
    </source>
</evidence>
<feature type="region of interest" description="Disordered" evidence="9">
    <location>
        <begin position="1"/>
        <end position="20"/>
    </location>
</feature>
<evidence type="ECO:0000256" key="8">
    <source>
        <dbReference type="PROSITE-ProRule" id="PRU00152"/>
    </source>
</evidence>
<feature type="transmembrane region" description="Helical" evidence="10">
    <location>
        <begin position="1497"/>
        <end position="1520"/>
    </location>
</feature>
<dbReference type="InterPro" id="IPR000203">
    <property type="entry name" value="GPS"/>
</dbReference>
<dbReference type="InterPro" id="IPR014010">
    <property type="entry name" value="REJ_dom"/>
</dbReference>
<feature type="transmembrane region" description="Helical" evidence="10">
    <location>
        <begin position="1168"/>
        <end position="1194"/>
    </location>
</feature>
<dbReference type="GO" id="GO:0006816">
    <property type="term" value="P:calcium ion transport"/>
    <property type="evidence" value="ECO:0007669"/>
    <property type="project" value="TreeGrafter"/>
</dbReference>
<dbReference type="InterPro" id="IPR046338">
    <property type="entry name" value="GAIN_dom_sf"/>
</dbReference>
<dbReference type="InterPro" id="IPR013122">
    <property type="entry name" value="PKD1_2_channel"/>
</dbReference>
<dbReference type="PROSITE" id="PS50221">
    <property type="entry name" value="GAIN_B"/>
    <property type="match status" value="1"/>
</dbReference>
<evidence type="ECO:0000256" key="7">
    <source>
        <dbReference type="ARBA" id="ARBA00023157"/>
    </source>
</evidence>
<dbReference type="InterPro" id="IPR001024">
    <property type="entry name" value="PLAT/LH2_dom"/>
</dbReference>
<keyword evidence="5 10" id="KW-1133">Transmembrane helix</keyword>
<dbReference type="InterPro" id="IPR046791">
    <property type="entry name" value="Polycystin_dom"/>
</dbReference>
<comment type="caution">
    <text evidence="14">The sequence shown here is derived from an EMBL/GenBank/DDBJ whole genome shotgun (WGS) entry which is preliminary data.</text>
</comment>
<feature type="domain" description="GAIN-B" evidence="12">
    <location>
        <begin position="557"/>
        <end position="707"/>
    </location>
</feature>
<feature type="transmembrane region" description="Helical" evidence="10">
    <location>
        <begin position="1588"/>
        <end position="1607"/>
    </location>
</feature>
<evidence type="ECO:0000256" key="9">
    <source>
        <dbReference type="SAM" id="MobiDB-lite"/>
    </source>
</evidence>
<evidence type="ECO:0000313" key="14">
    <source>
        <dbReference type="EMBL" id="KAG9283275.1"/>
    </source>
</evidence>
<gene>
    <name evidence="14" type="primary">PKD1L1</name>
    <name evidence="14" type="ORF">AMEX_G2026</name>
</gene>
<keyword evidence="6 10" id="KW-0472">Membrane</keyword>
<dbReference type="InterPro" id="IPR002859">
    <property type="entry name" value="PKD/REJ-like"/>
</dbReference>
<feature type="transmembrane region" description="Helical" evidence="10">
    <location>
        <begin position="1282"/>
        <end position="1302"/>
    </location>
</feature>
<dbReference type="PROSITE" id="PS51111">
    <property type="entry name" value="REJ"/>
    <property type="match status" value="1"/>
</dbReference>
<dbReference type="EMBL" id="JAICCE010000001">
    <property type="protein sequence ID" value="KAG9283275.1"/>
    <property type="molecule type" value="Genomic_DNA"/>
</dbReference>
<feature type="domain" description="PLAT" evidence="11">
    <location>
        <begin position="768"/>
        <end position="885"/>
    </location>
</feature>
<dbReference type="Pfam" id="PF20519">
    <property type="entry name" value="Polycystin_dom"/>
    <property type="match status" value="1"/>
</dbReference>
<dbReference type="InterPro" id="IPR036392">
    <property type="entry name" value="PLAT/LH2_dom_sf"/>
</dbReference>
<evidence type="ECO:0000256" key="10">
    <source>
        <dbReference type="SAM" id="Phobius"/>
    </source>
</evidence>
<sequence length="1670" mass="190566">MSAVEGSGASDENEFLPYESTNTNTATQEYFSVQEYEDYEFFHSGLEEADAGEPVGRPTGPFSSDDVITHLKEHEGDNLIDPSSAGRVQSEKSLLDLDRELVHPVLFQSFTLTGISSSVIMFKPNMLKPRSLYMLEVLASVDQALLGKAQLFLNTHSAPEGMACHVQPSTGLEIHTHFSVFCTSGQEDLLYEYGFIVGNSTKRCLYMGRDNQHYFSLPAGDPYNNYEVTIYIEIQNRFGSSTKPCPVPVTVLPSFQRTSSSNPDQELLLHGLGNVTNLMLMKSSRDLVNYVSLLTVVLNRLSLDVDSSVKLQTHTRSALISAVCQLTVTNQILFLDILLILADLLKISNQVTFDSTKLVIKYIDHLSSDSLMKHMLDVNTVKDILVVLSHILEAPIPSSRAGIQLTRHVLYIITDSVLVFLQSREDLHFNGNFSFIMLSAQQHYGSPATVKIVNMATVHLPDVLHMHNKQENNNDEQSSCFIFVLTSYKQNPYHWSRTPLQVDGDVADIKLFNCTTRREIKRRYLSTPVVIEFQKRKHKNMNDTMKFTLIRSEVNTHQFSITPELLQTALQLRVEFIRPVHRAFPITLLFRMHKRPTPTVHHTQKVYRWNGQKAQIFLPPSSLKDAGTGYLMLLNADYNTIPINKYTAHAVNYTLSIDSIQCLAWDGMREWRPDGCSVLQAFTSTRINCSCNHLTSFTAVHQTIHSTYSFTNVTEFTSNDDSLTVCIFIAVSVAVYAVLWVFCKRADVRTETSSGSFLLPDNDPADQFLYSVTIHTGLRSRASMTAKVYIMLYGESGVSQTRELSSSDHKLFTSNSTNTFILSTPWSLGRVWQVYLWHDSSGFSPSWFLSHVQVKDLLQGCSWIFQAQCWLAVDEGDGQVERRLRVLEKTLLFRECLYLKLEKFLQDFHPWLSVYSRPSHSTHTHIQRLSVCYLLLQAYMCANAVLLYQQEEQYSSELGLIGVSLVSVGTGLCALILLPVGSLISYLFRISKLNNNGSNSGDQYKFRLPYIYSFEEHHDALMSRGRVSESNLSYSSSSWSQNRGKCEQGIQDRKDTRDSVSGTCNRLKPTDSISCIEVIEEHFPEHEEKFQDQNLKHSQCDLQSRSSEVKKSSLNHQICSRRSNTIQVYCYHMTWVLWLFLCLVFMIITGTLSLKFNSTKNLLWIQSVFFSLIFCGFVVHPAVILFTAVCTSLWRGQQDCFFQSSNVDEPITELLKYNQQSELCFNTHLKSSTHHQPEITHFEKVLVARQRARYLRLARPPTLAERKCLKNQIKRRTLINKAIRKMVLFMVTLLIAGFIAYGKSSTGATHLNQVVRTWFSRDLHRPLYSTQKPDTWWNWTENTLLYGLYQNNNMSYNGIENNVKSFRGTYSLIGEPVIRNMGHSNSSCQTAQMFRFSEIIHRPSLCGKFGCYKGEEFHFYVGKNRSEMSNKLQKLKATNWVDANTKAMMVQFTLYSPPYNLFTTVSVLGERTPIAAVQPSVFIHSTRLYGSDTALDYWLMAAELLFLLLTLLQLYVQLCALTQRGWLYWVNLWNWLETMTLLISVLGFICTVHHFTLRTTVVDHLQREDFKKFVDISSASSWEQISRSLYGVLVFLLLMKSCFVLSINEAMPAAVSAMSMIFSNLLWPLVFTKLTKFWEEEGDWLSAISSCLSIPKFSHLLFSLNFIITS</sequence>
<evidence type="ECO:0000256" key="2">
    <source>
        <dbReference type="ARBA" id="ARBA00007200"/>
    </source>
</evidence>
<dbReference type="Gene3D" id="2.60.60.20">
    <property type="entry name" value="PLAT/LH2 domain"/>
    <property type="match status" value="1"/>
</dbReference>
<evidence type="ECO:0000256" key="6">
    <source>
        <dbReference type="ARBA" id="ARBA00023136"/>
    </source>
</evidence>
<dbReference type="Pfam" id="PF02010">
    <property type="entry name" value="REJ"/>
    <property type="match status" value="1"/>
</dbReference>
<feature type="transmembrane region" description="Helical" evidence="10">
    <location>
        <begin position="1128"/>
        <end position="1148"/>
    </location>
</feature>
<keyword evidence="3 10" id="KW-0812">Transmembrane</keyword>
<evidence type="ECO:0000259" key="13">
    <source>
        <dbReference type="PROSITE" id="PS51111"/>
    </source>
</evidence>
<protein>
    <submittedName>
        <fullName evidence="14">Polycystic kidney disease protein 1-like 1</fullName>
    </submittedName>
</protein>
<dbReference type="InterPro" id="IPR057244">
    <property type="entry name" value="GAIN_B"/>
</dbReference>
<dbReference type="Pfam" id="PF01477">
    <property type="entry name" value="PLAT"/>
    <property type="match status" value="1"/>
</dbReference>
<dbReference type="Pfam" id="PF08016">
    <property type="entry name" value="PKD_channel"/>
    <property type="match status" value="1"/>
</dbReference>
<dbReference type="SMART" id="SM00303">
    <property type="entry name" value="GPS"/>
    <property type="match status" value="1"/>
</dbReference>
<feature type="domain" description="REJ" evidence="13">
    <location>
        <begin position="1"/>
        <end position="254"/>
    </location>
</feature>
<evidence type="ECO:0000313" key="15">
    <source>
        <dbReference type="Proteomes" id="UP000752171"/>
    </source>
</evidence>
<dbReference type="Proteomes" id="UP000752171">
    <property type="component" value="Unassembled WGS sequence"/>
</dbReference>
<evidence type="ECO:0000256" key="1">
    <source>
        <dbReference type="ARBA" id="ARBA00004141"/>
    </source>
</evidence>
<dbReference type="Pfam" id="PF01825">
    <property type="entry name" value="GPS"/>
    <property type="match status" value="1"/>
</dbReference>
<comment type="caution">
    <text evidence="8">Lacks conserved residue(s) required for the propagation of feature annotation.</text>
</comment>
<keyword evidence="7" id="KW-1015">Disulfide bond</keyword>
<feature type="transmembrane region" description="Helical" evidence="10">
    <location>
        <begin position="1532"/>
        <end position="1555"/>
    </location>
</feature>
<keyword evidence="4" id="KW-0677">Repeat</keyword>
<reference evidence="14 15" key="1">
    <citation type="submission" date="2021-07" db="EMBL/GenBank/DDBJ databases">
        <authorList>
            <person name="Imarazene B."/>
            <person name="Zahm M."/>
            <person name="Klopp C."/>
            <person name="Cabau C."/>
            <person name="Beille S."/>
            <person name="Jouanno E."/>
            <person name="Castinel A."/>
            <person name="Lluch J."/>
            <person name="Gil L."/>
            <person name="Kuchtly C."/>
            <person name="Lopez Roques C."/>
            <person name="Donnadieu C."/>
            <person name="Parrinello H."/>
            <person name="Journot L."/>
            <person name="Du K."/>
            <person name="Schartl M."/>
            <person name="Retaux S."/>
            <person name="Guiguen Y."/>
        </authorList>
    </citation>
    <scope>NUCLEOTIDE SEQUENCE [LARGE SCALE GENOMIC DNA]</scope>
    <source>
        <strain evidence="14">Pach_M1</strain>
        <tissue evidence="14">Testis</tissue>
    </source>
</reference>
<dbReference type="GO" id="GO:0005886">
    <property type="term" value="C:plasma membrane"/>
    <property type="evidence" value="ECO:0007669"/>
    <property type="project" value="TreeGrafter"/>
</dbReference>
<dbReference type="PANTHER" id="PTHR46730:SF4">
    <property type="entry name" value="POLYCYSTIC KIDNEY DISEASE PROTEIN 1-LIKE 1"/>
    <property type="match status" value="1"/>
</dbReference>
<comment type="subcellular location">
    <subcellularLocation>
        <location evidence="1">Membrane</location>
        <topology evidence="1">Multi-pass membrane protein</topology>
    </subcellularLocation>
</comment>
<dbReference type="SMART" id="SM00308">
    <property type="entry name" value="LH2"/>
    <property type="match status" value="1"/>
</dbReference>
<feature type="transmembrane region" description="Helical" evidence="10">
    <location>
        <begin position="929"/>
        <end position="948"/>
    </location>
</feature>
<feature type="transmembrane region" description="Helical" evidence="10">
    <location>
        <begin position="722"/>
        <end position="743"/>
    </location>
</feature>
<dbReference type="Gene3D" id="2.60.220.50">
    <property type="match status" value="1"/>
</dbReference>
<comment type="similarity">
    <text evidence="2">Belongs to the polycystin family.</text>
</comment>
<dbReference type="PROSITE" id="PS50095">
    <property type="entry name" value="PLAT"/>
    <property type="match status" value="1"/>
</dbReference>
<organism evidence="14 15">
    <name type="scientific">Astyanax mexicanus</name>
    <name type="common">Blind cave fish</name>
    <name type="synonym">Astyanax fasciatus mexicanus</name>
    <dbReference type="NCBI Taxonomy" id="7994"/>
    <lineage>
        <taxon>Eukaryota</taxon>
        <taxon>Metazoa</taxon>
        <taxon>Chordata</taxon>
        <taxon>Craniata</taxon>
        <taxon>Vertebrata</taxon>
        <taxon>Euteleostomi</taxon>
        <taxon>Actinopterygii</taxon>
        <taxon>Neopterygii</taxon>
        <taxon>Teleostei</taxon>
        <taxon>Ostariophysi</taxon>
        <taxon>Characiformes</taxon>
        <taxon>Characoidei</taxon>
        <taxon>Acestrorhamphidae</taxon>
        <taxon>Acestrorhamphinae</taxon>
        <taxon>Astyanax</taxon>
    </lineage>
</organism>